<evidence type="ECO:0000256" key="1">
    <source>
        <dbReference type="ARBA" id="ARBA00016056"/>
    </source>
</evidence>
<dbReference type="InterPro" id="IPR014756">
    <property type="entry name" value="Ig_E-set"/>
</dbReference>
<reference evidence="4" key="1">
    <citation type="journal article" date="2020" name="Stud. Mycol.">
        <title>101 Dothideomycetes genomes: a test case for predicting lifestyles and emergence of pathogens.</title>
        <authorList>
            <person name="Haridas S."/>
            <person name="Albert R."/>
            <person name="Binder M."/>
            <person name="Bloem J."/>
            <person name="Labutti K."/>
            <person name="Salamov A."/>
            <person name="Andreopoulos B."/>
            <person name="Baker S."/>
            <person name="Barry K."/>
            <person name="Bills G."/>
            <person name="Bluhm B."/>
            <person name="Cannon C."/>
            <person name="Castanera R."/>
            <person name="Culley D."/>
            <person name="Daum C."/>
            <person name="Ezra D."/>
            <person name="Gonzalez J."/>
            <person name="Henrissat B."/>
            <person name="Kuo A."/>
            <person name="Liang C."/>
            <person name="Lipzen A."/>
            <person name="Lutzoni F."/>
            <person name="Magnuson J."/>
            <person name="Mondo S."/>
            <person name="Nolan M."/>
            <person name="Ohm R."/>
            <person name="Pangilinan J."/>
            <person name="Park H.-J."/>
            <person name="Ramirez L."/>
            <person name="Alfaro M."/>
            <person name="Sun H."/>
            <person name="Tritt A."/>
            <person name="Yoshinaga Y."/>
            <person name="Zwiers L.-H."/>
            <person name="Turgeon B."/>
            <person name="Goodwin S."/>
            <person name="Spatafora J."/>
            <person name="Crous P."/>
            <person name="Grigoriev I."/>
        </authorList>
    </citation>
    <scope>NUCLEOTIDE SEQUENCE</scope>
    <source>
        <strain evidence="4">CBS 627.86</strain>
    </source>
</reference>
<evidence type="ECO:0000259" key="3">
    <source>
        <dbReference type="Pfam" id="PF02221"/>
    </source>
</evidence>
<dbReference type="Proteomes" id="UP000799770">
    <property type="component" value="Unassembled WGS sequence"/>
</dbReference>
<gene>
    <name evidence="4" type="ORF">BDV96DRAFT_653072</name>
</gene>
<keyword evidence="2" id="KW-0732">Signal</keyword>
<protein>
    <recommendedName>
        <fullName evidence="1">Phosphatidylglycerol/phosphatidylinositol transfer protein</fullName>
    </recommendedName>
</protein>
<dbReference type="AlphaFoldDB" id="A0A6A5YM78"/>
<feature type="domain" description="MD-2-related lipid-recognition" evidence="3">
    <location>
        <begin position="54"/>
        <end position="184"/>
    </location>
</feature>
<proteinExistence type="predicted"/>
<feature type="signal peptide" evidence="2">
    <location>
        <begin position="1"/>
        <end position="16"/>
    </location>
</feature>
<dbReference type="EMBL" id="ML977349">
    <property type="protein sequence ID" value="KAF2108182.1"/>
    <property type="molecule type" value="Genomic_DNA"/>
</dbReference>
<evidence type="ECO:0000313" key="5">
    <source>
        <dbReference type="Proteomes" id="UP000799770"/>
    </source>
</evidence>
<accession>A0A6A5YM78</accession>
<evidence type="ECO:0000313" key="4">
    <source>
        <dbReference type="EMBL" id="KAF2108182.1"/>
    </source>
</evidence>
<evidence type="ECO:0000256" key="2">
    <source>
        <dbReference type="SAM" id="SignalP"/>
    </source>
</evidence>
<keyword evidence="5" id="KW-1185">Reference proteome</keyword>
<dbReference type="Pfam" id="PF02221">
    <property type="entry name" value="E1_DerP2_DerF2"/>
    <property type="match status" value="1"/>
</dbReference>
<name>A0A6A5YM78_9PLEO</name>
<dbReference type="SUPFAM" id="SSF81296">
    <property type="entry name" value="E set domains"/>
    <property type="match status" value="1"/>
</dbReference>
<feature type="chain" id="PRO_5025346962" description="Phosphatidylglycerol/phosphatidylinositol transfer protein" evidence="2">
    <location>
        <begin position="17"/>
        <end position="216"/>
    </location>
</feature>
<dbReference type="InterPro" id="IPR003172">
    <property type="entry name" value="ML_dom"/>
</dbReference>
<organism evidence="4 5">
    <name type="scientific">Lophiotrema nucula</name>
    <dbReference type="NCBI Taxonomy" id="690887"/>
    <lineage>
        <taxon>Eukaryota</taxon>
        <taxon>Fungi</taxon>
        <taxon>Dikarya</taxon>
        <taxon>Ascomycota</taxon>
        <taxon>Pezizomycotina</taxon>
        <taxon>Dothideomycetes</taxon>
        <taxon>Pleosporomycetidae</taxon>
        <taxon>Pleosporales</taxon>
        <taxon>Lophiotremataceae</taxon>
        <taxon>Lophiotrema</taxon>
    </lineage>
</organism>
<sequence>MFIPFLLALLAAYVAADDNQAIFSTDKDKNGNIFAQALFRPCTWPSPLGVPSEIKQTFELSDVALDPKVLIAGDYYNITLSGTLHKAIPKDAIIETKNIFTSPLTPEIAEEFLDDYFGGLGYHFCGAIDSVDKNGNTECPPKEGDVEMKVESWLPWPVPGGNYTVQYRALSRGFDVVFCVQMTAWVNKFVDVDLDGLVKKFGHSADKSRGPLISFG</sequence>